<proteinExistence type="predicted"/>
<dbReference type="CDD" id="cd00317">
    <property type="entry name" value="cyclophilin"/>
    <property type="match status" value="1"/>
</dbReference>
<dbReference type="GO" id="GO:0015979">
    <property type="term" value="P:photosynthesis"/>
    <property type="evidence" value="ECO:0007669"/>
    <property type="project" value="InterPro"/>
</dbReference>
<dbReference type="InterPro" id="IPR044666">
    <property type="entry name" value="Cyclophilin_A-like"/>
</dbReference>
<dbReference type="NCBIfam" id="NF041770">
    <property type="entry name" value="CFI_box_CTERM"/>
    <property type="match status" value="1"/>
</dbReference>
<dbReference type="GO" id="GO:0019898">
    <property type="term" value="C:extrinsic component of membrane"/>
    <property type="evidence" value="ECO:0007669"/>
    <property type="project" value="InterPro"/>
</dbReference>
<comment type="caution">
    <text evidence="6">The sequence shown here is derived from an EMBL/GenBank/DDBJ whole genome shotgun (WGS) entry which is preliminary data.</text>
</comment>
<dbReference type="Gene3D" id="3.40.1000.10">
    <property type="entry name" value="Mog1/PsbP, alpha/beta/alpha sandwich"/>
    <property type="match status" value="1"/>
</dbReference>
<dbReference type="PANTHER" id="PTHR45625:SF4">
    <property type="entry name" value="PEPTIDYLPROLYL ISOMERASE DOMAIN AND WD REPEAT-CONTAINING PROTEIN 1"/>
    <property type="match status" value="1"/>
</dbReference>
<evidence type="ECO:0000256" key="2">
    <source>
        <dbReference type="ARBA" id="ARBA00023110"/>
    </source>
</evidence>
<dbReference type="PROSITE" id="PS50072">
    <property type="entry name" value="CSA_PPIASE_2"/>
    <property type="match status" value="1"/>
</dbReference>
<dbReference type="GO" id="GO:0006457">
    <property type="term" value="P:protein folding"/>
    <property type="evidence" value="ECO:0007669"/>
    <property type="project" value="InterPro"/>
</dbReference>
<organism evidence="6 7">
    <name type="scientific">Nitrosarchaeum koreense MY1</name>
    <dbReference type="NCBI Taxonomy" id="1001994"/>
    <lineage>
        <taxon>Archaea</taxon>
        <taxon>Nitrososphaerota</taxon>
        <taxon>Nitrososphaeria</taxon>
        <taxon>Nitrosopumilales</taxon>
        <taxon>Nitrosopumilaceae</taxon>
        <taxon>Nitrosarchaeum</taxon>
    </lineage>
</organism>
<keyword evidence="4" id="KW-0812">Transmembrane</keyword>
<dbReference type="OrthoDB" id="12184at2157"/>
<dbReference type="InterPro" id="IPR002683">
    <property type="entry name" value="PsbP_C"/>
</dbReference>
<feature type="domain" description="PPIase cyclophilin-type" evidence="5">
    <location>
        <begin position="28"/>
        <end position="187"/>
    </location>
</feature>
<dbReference type="Proteomes" id="UP000004440">
    <property type="component" value="Unassembled WGS sequence"/>
</dbReference>
<gene>
    <name evidence="6" type="ORF">MY1_1911</name>
</gene>
<keyword evidence="2" id="KW-0697">Rotamase</keyword>
<evidence type="ECO:0000313" key="6">
    <source>
        <dbReference type="EMBL" id="EGP94655.1"/>
    </source>
</evidence>
<keyword evidence="4" id="KW-0472">Membrane</keyword>
<dbReference type="InterPro" id="IPR049886">
    <property type="entry name" value="CFI_box_CTERM_dom"/>
</dbReference>
<dbReference type="GO" id="GO:0009523">
    <property type="term" value="C:photosystem II"/>
    <property type="evidence" value="ECO:0007669"/>
    <property type="project" value="InterPro"/>
</dbReference>
<dbReference type="AlphaFoldDB" id="F9CUV1"/>
<keyword evidence="4" id="KW-1133">Transmembrane helix</keyword>
<dbReference type="InterPro" id="IPR002130">
    <property type="entry name" value="Cyclophilin-type_PPIase_dom"/>
</dbReference>
<dbReference type="STRING" id="1001994.MY1_1911"/>
<keyword evidence="7" id="KW-1185">Reference proteome</keyword>
<evidence type="ECO:0000256" key="3">
    <source>
        <dbReference type="ARBA" id="ARBA00023235"/>
    </source>
</evidence>
<reference evidence="6 7" key="1">
    <citation type="journal article" date="2011" name="J. Bacteriol.">
        <title>Genome Sequence of an Ammonia-Oxidizing Soil Archaeon, "Candidatus Nitrosoarchaeum koreensis" MY1.</title>
        <authorList>
            <person name="Kim B.K."/>
            <person name="Jung M.Y."/>
            <person name="Yu D.S."/>
            <person name="Park S.J."/>
            <person name="Oh T.K."/>
            <person name="Rhee S.K."/>
            <person name="Kim J.F."/>
        </authorList>
    </citation>
    <scope>NUCLEOTIDE SEQUENCE [LARGE SCALE GENOMIC DNA]</scope>
    <source>
        <strain evidence="6 7">MY1</strain>
    </source>
</reference>
<dbReference type="GO" id="GO:0005509">
    <property type="term" value="F:calcium ion binding"/>
    <property type="evidence" value="ECO:0007669"/>
    <property type="project" value="InterPro"/>
</dbReference>
<dbReference type="InterPro" id="IPR029000">
    <property type="entry name" value="Cyclophilin-like_dom_sf"/>
</dbReference>
<evidence type="ECO:0000313" key="7">
    <source>
        <dbReference type="Proteomes" id="UP000004440"/>
    </source>
</evidence>
<dbReference type="PRINTS" id="PR00153">
    <property type="entry name" value="CSAPPISMRASE"/>
</dbReference>
<dbReference type="Pfam" id="PF00160">
    <property type="entry name" value="Pro_isomerase"/>
    <property type="match status" value="1"/>
</dbReference>
<feature type="transmembrane region" description="Helical" evidence="4">
    <location>
        <begin position="482"/>
        <end position="506"/>
    </location>
</feature>
<evidence type="ECO:0000256" key="1">
    <source>
        <dbReference type="ARBA" id="ARBA00013194"/>
    </source>
</evidence>
<dbReference type="EC" id="5.2.1.8" evidence="1"/>
<dbReference type="Gene3D" id="2.40.100.10">
    <property type="entry name" value="Cyclophilin-like"/>
    <property type="match status" value="1"/>
</dbReference>
<dbReference type="PROSITE" id="PS00170">
    <property type="entry name" value="CSA_PPIASE_1"/>
    <property type="match status" value="1"/>
</dbReference>
<dbReference type="PATRIC" id="fig|1001994.6.peg.1881"/>
<dbReference type="RefSeq" id="WP_007551691.1">
    <property type="nucleotide sequence ID" value="NZ_AFPU01000001.1"/>
</dbReference>
<dbReference type="EMBL" id="AFPU01000001">
    <property type="protein sequence ID" value="EGP94655.1"/>
    <property type="molecule type" value="Genomic_DNA"/>
</dbReference>
<evidence type="ECO:0000259" key="5">
    <source>
        <dbReference type="PROSITE" id="PS50072"/>
    </source>
</evidence>
<sequence length="512" mass="56372">MKKILIIISLSLLFINFGNQSFAQSDDKLVILHTNLGNIVIELFPNDAPNHVQNFIKLAEDGFYDGTIFHRIIPGFMIQGGDPNTKGGDQSTWGTGGPGYSVNAEFNTIEHNRGIVSMARAQDPNSAGSQFFIVHKDSNFLDQQYTVFGRIVTEESFATLDKIASVKTGEKDIPVNTEQVKITKAEVVNRSTVTNLLELSEPERVTTPITTSESGFQRYEDKALDIEFDAPEGWLLQQPEKTNENSPDVVVVGPRIGPINPVISLTISNVDGKTLDDLIQEKAKLLDDALKAGNLEIISQEKSIINEKEVFTTNAKGIFQSGGESYNVQFKEIIISTPKKFYIFSYSNGIDEFNDQLSKFDDSVNSFKIISEPIKEIKSASASVETEEKGGGCLIATAAYGSELTPQIQQLREIRDNTILSTQSGTTFMTGFNQFYYSFSPIVADLERENPVFKEAVKLAITPMLSTLSIMTLAEDGSDAQVLGLGISVIALNLGMYIVIPTITIIKIKNKF</sequence>
<dbReference type="InterPro" id="IPR020892">
    <property type="entry name" value="Cyclophilin-type_PPIase_CS"/>
</dbReference>
<dbReference type="GO" id="GO:0003755">
    <property type="term" value="F:peptidyl-prolyl cis-trans isomerase activity"/>
    <property type="evidence" value="ECO:0007669"/>
    <property type="project" value="UniProtKB-KW"/>
</dbReference>
<protein>
    <recommendedName>
        <fullName evidence="1">peptidylprolyl isomerase</fullName>
        <ecNumber evidence="1">5.2.1.8</ecNumber>
    </recommendedName>
</protein>
<dbReference type="Pfam" id="PF01789">
    <property type="entry name" value="PsbP"/>
    <property type="match status" value="1"/>
</dbReference>
<name>F9CUV1_9ARCH</name>
<keyword evidence="3 6" id="KW-0413">Isomerase</keyword>
<dbReference type="SUPFAM" id="SSF50891">
    <property type="entry name" value="Cyclophilin-like"/>
    <property type="match status" value="1"/>
</dbReference>
<dbReference type="PANTHER" id="PTHR45625">
    <property type="entry name" value="PEPTIDYL-PROLYL CIS-TRANS ISOMERASE-RELATED"/>
    <property type="match status" value="1"/>
</dbReference>
<accession>F9CUV1</accession>
<evidence type="ECO:0000256" key="4">
    <source>
        <dbReference type="SAM" id="Phobius"/>
    </source>
</evidence>